<organism evidence="1 2">
    <name type="scientific">Jannaschia ovalis</name>
    <dbReference type="NCBI Taxonomy" id="3038773"/>
    <lineage>
        <taxon>Bacteria</taxon>
        <taxon>Pseudomonadati</taxon>
        <taxon>Pseudomonadota</taxon>
        <taxon>Alphaproteobacteria</taxon>
        <taxon>Rhodobacterales</taxon>
        <taxon>Roseobacteraceae</taxon>
        <taxon>Jannaschia</taxon>
    </lineage>
</organism>
<dbReference type="Proteomes" id="UP001243420">
    <property type="component" value="Chromosome"/>
</dbReference>
<evidence type="ECO:0000313" key="1">
    <source>
        <dbReference type="EMBL" id="WGH77788.1"/>
    </source>
</evidence>
<dbReference type="RefSeq" id="WP_279964395.1">
    <property type="nucleotide sequence ID" value="NZ_CP122537.1"/>
</dbReference>
<protein>
    <submittedName>
        <fullName evidence="1">Uncharacterized protein</fullName>
    </submittedName>
</protein>
<dbReference type="EMBL" id="CP122537">
    <property type="protein sequence ID" value="WGH77788.1"/>
    <property type="molecule type" value="Genomic_DNA"/>
</dbReference>
<reference evidence="1 2" key="1">
    <citation type="submission" date="2023-04" db="EMBL/GenBank/DDBJ databases">
        <title>Jannaschia ovalis sp. nov., a marine bacterium isolated from sea tidal flat.</title>
        <authorList>
            <person name="Kwon D.Y."/>
            <person name="Kim J.-J."/>
        </authorList>
    </citation>
    <scope>NUCLEOTIDE SEQUENCE [LARGE SCALE GENOMIC DNA]</scope>
    <source>
        <strain evidence="1 2">GRR-S6-38</strain>
    </source>
</reference>
<evidence type="ECO:0000313" key="2">
    <source>
        <dbReference type="Proteomes" id="UP001243420"/>
    </source>
</evidence>
<accession>A0ABY8LC73</accession>
<proteinExistence type="predicted"/>
<gene>
    <name evidence="1" type="ORF">P8627_12190</name>
</gene>
<dbReference type="PROSITE" id="PS51257">
    <property type="entry name" value="PROKAR_LIPOPROTEIN"/>
    <property type="match status" value="1"/>
</dbReference>
<keyword evidence="2" id="KW-1185">Reference proteome</keyword>
<sequence>MRRTIGHLNTPAGYFLLACAAMGLLWSPVVASVLLGQDIASTKTQSSVASVPDDAGSVMNAAADRDPLGALDDLTWKRRLTP</sequence>
<name>A0ABY8LC73_9RHOB</name>